<dbReference type="GO" id="GO:0004252">
    <property type="term" value="F:serine-type endopeptidase activity"/>
    <property type="evidence" value="ECO:0007669"/>
    <property type="project" value="InterPro"/>
</dbReference>
<accession>A0A192A112</accession>
<dbReference type="Pfam" id="PF12146">
    <property type="entry name" value="Hydrolase_4"/>
    <property type="match status" value="1"/>
</dbReference>
<reference evidence="4" key="1">
    <citation type="submission" date="2016-06" db="EMBL/GenBank/DDBJ databases">
        <authorList>
            <person name="Xu Y."/>
            <person name="Nagy A."/>
            <person name="Yan X."/>
            <person name="Kim S.W."/>
            <person name="Haley B."/>
            <person name="Liu N.T."/>
            <person name="Nou X."/>
        </authorList>
    </citation>
    <scope>NUCLEOTIDE SEQUENCE [LARGE SCALE GENOMIC DNA]</scope>
    <source>
        <strain evidence="4">ATCC 49129</strain>
    </source>
</reference>
<dbReference type="EMBL" id="CP016022">
    <property type="protein sequence ID" value="ANJ74140.1"/>
    <property type="molecule type" value="Genomic_DNA"/>
</dbReference>
<dbReference type="RefSeq" id="WP_064805844.1">
    <property type="nucleotide sequence ID" value="NZ_CP016022.1"/>
</dbReference>
<dbReference type="OrthoDB" id="8564128at2"/>
<dbReference type="InterPro" id="IPR002471">
    <property type="entry name" value="Pept_S9_AS"/>
</dbReference>
<name>A0A192A112_9RALS</name>
<sequence length="258" mass="27814">MSSYGGFISEIIQTPLVDDGKAVELELVIRRPFASGPYPTLVFNHGSTGSGDKPALFRRTVASASVANFFNDLGWMVVFPQRRGRGKSGGTYDEGFKLDRSGYACEPELSLPGVDRAIEDLDAAMDHLRARSDVDTGQMLIAGVSRGGVLAIAYAGERPNVFKGAINFNGGWLGRLCPTHTEVNRATFVRGARFAKPTLWLHGSYDQYYRIGHCRDNFAAFLAAGGQGSFHALKGGHGLVAQPRLWADLVASYLAAVA</sequence>
<dbReference type="Proteomes" id="UP000078572">
    <property type="component" value="Chromosome 1"/>
</dbReference>
<keyword evidence="4" id="KW-1185">Reference proteome</keyword>
<proteinExistence type="predicted"/>
<feature type="domain" description="Serine aminopeptidase S33" evidence="2">
    <location>
        <begin position="64"/>
        <end position="168"/>
    </location>
</feature>
<dbReference type="InterPro" id="IPR029058">
    <property type="entry name" value="AB_hydrolase_fold"/>
</dbReference>
<dbReference type="InterPro" id="IPR050261">
    <property type="entry name" value="FrsA_esterase"/>
</dbReference>
<dbReference type="GeneID" id="61527828"/>
<organism evidence="3 4">
    <name type="scientific">Ralstonia insidiosa</name>
    <dbReference type="NCBI Taxonomy" id="190721"/>
    <lineage>
        <taxon>Bacteria</taxon>
        <taxon>Pseudomonadati</taxon>
        <taxon>Pseudomonadota</taxon>
        <taxon>Betaproteobacteria</taxon>
        <taxon>Burkholderiales</taxon>
        <taxon>Burkholderiaceae</taxon>
        <taxon>Ralstonia</taxon>
    </lineage>
</organism>
<dbReference type="SUPFAM" id="SSF53474">
    <property type="entry name" value="alpha/beta-Hydrolases"/>
    <property type="match status" value="1"/>
</dbReference>
<protein>
    <submittedName>
        <fullName evidence="3">Dienelactone hydrolase</fullName>
    </submittedName>
</protein>
<evidence type="ECO:0000259" key="2">
    <source>
        <dbReference type="Pfam" id="PF12146"/>
    </source>
</evidence>
<evidence type="ECO:0000256" key="1">
    <source>
        <dbReference type="ARBA" id="ARBA00022801"/>
    </source>
</evidence>
<gene>
    <name evidence="3" type="ORF">A9Y76_17525</name>
</gene>
<dbReference type="Gene3D" id="3.40.50.1820">
    <property type="entry name" value="alpha/beta hydrolase"/>
    <property type="match status" value="1"/>
</dbReference>
<dbReference type="PROSITE" id="PS00708">
    <property type="entry name" value="PRO_ENDOPEP_SER"/>
    <property type="match status" value="1"/>
</dbReference>
<dbReference type="GO" id="GO:0052689">
    <property type="term" value="F:carboxylic ester hydrolase activity"/>
    <property type="evidence" value="ECO:0007669"/>
    <property type="project" value="UniProtKB-ARBA"/>
</dbReference>
<keyword evidence="1 3" id="KW-0378">Hydrolase</keyword>
<evidence type="ECO:0000313" key="3">
    <source>
        <dbReference type="EMBL" id="ANJ74140.1"/>
    </source>
</evidence>
<dbReference type="PANTHER" id="PTHR22946">
    <property type="entry name" value="DIENELACTONE HYDROLASE DOMAIN-CONTAINING PROTEIN-RELATED"/>
    <property type="match status" value="1"/>
</dbReference>
<dbReference type="PANTHER" id="PTHR22946:SF9">
    <property type="entry name" value="POLYKETIDE TRANSFERASE AF380"/>
    <property type="match status" value="1"/>
</dbReference>
<evidence type="ECO:0000313" key="4">
    <source>
        <dbReference type="Proteomes" id="UP000078572"/>
    </source>
</evidence>
<dbReference type="AlphaFoldDB" id="A0A192A112"/>
<dbReference type="GO" id="GO:0006508">
    <property type="term" value="P:proteolysis"/>
    <property type="evidence" value="ECO:0007669"/>
    <property type="project" value="InterPro"/>
</dbReference>
<dbReference type="InterPro" id="IPR022742">
    <property type="entry name" value="Hydrolase_4"/>
</dbReference>